<dbReference type="Pfam" id="PF00106">
    <property type="entry name" value="adh_short"/>
    <property type="match status" value="1"/>
</dbReference>
<dbReference type="SUPFAM" id="SSF51735">
    <property type="entry name" value="NAD(P)-binding Rossmann-fold domains"/>
    <property type="match status" value="1"/>
</dbReference>
<dbReference type="InterPro" id="IPR036291">
    <property type="entry name" value="NAD(P)-bd_dom_sf"/>
</dbReference>
<keyword evidence="3" id="KW-0560">Oxidoreductase</keyword>
<dbReference type="Proteomes" id="UP001194696">
    <property type="component" value="Unassembled WGS sequence"/>
</dbReference>
<name>A0ABQ7JQ80_9FUNG</name>
<reference evidence="4 5" key="1">
    <citation type="journal article" date="2020" name="Fungal Divers.">
        <title>Resolving the Mortierellaceae phylogeny through synthesis of multi-gene phylogenetics and phylogenomics.</title>
        <authorList>
            <person name="Vandepol N."/>
            <person name="Liber J."/>
            <person name="Desiro A."/>
            <person name="Na H."/>
            <person name="Kennedy M."/>
            <person name="Barry K."/>
            <person name="Grigoriev I.V."/>
            <person name="Miller A.N."/>
            <person name="O'Donnell K."/>
            <person name="Stajich J.E."/>
            <person name="Bonito G."/>
        </authorList>
    </citation>
    <scope>NUCLEOTIDE SEQUENCE [LARGE SCALE GENOMIC DNA]</scope>
    <source>
        <strain evidence="4 5">AD045</strain>
    </source>
</reference>
<protein>
    <submittedName>
        <fullName evidence="4">Uncharacterized protein</fullName>
    </submittedName>
</protein>
<comment type="similarity">
    <text evidence="1">Belongs to the short-chain dehydrogenases/reductases (SDR) family.</text>
</comment>
<dbReference type="PRINTS" id="PR00081">
    <property type="entry name" value="GDHRDH"/>
</dbReference>
<gene>
    <name evidence="4" type="ORF">BGZ96_012532</name>
</gene>
<evidence type="ECO:0000256" key="1">
    <source>
        <dbReference type="ARBA" id="ARBA00006484"/>
    </source>
</evidence>
<evidence type="ECO:0000256" key="2">
    <source>
        <dbReference type="ARBA" id="ARBA00022857"/>
    </source>
</evidence>
<evidence type="ECO:0000313" key="5">
    <source>
        <dbReference type="Proteomes" id="UP001194696"/>
    </source>
</evidence>
<accession>A0ABQ7JQ80</accession>
<evidence type="ECO:0000313" key="4">
    <source>
        <dbReference type="EMBL" id="KAG0283098.1"/>
    </source>
</evidence>
<proteinExistence type="inferred from homology"/>
<dbReference type="InterPro" id="IPR002347">
    <property type="entry name" value="SDR_fam"/>
</dbReference>
<dbReference type="PANTHER" id="PTHR24320:SF282">
    <property type="entry name" value="WW DOMAIN-CONTAINING OXIDOREDUCTASE"/>
    <property type="match status" value="1"/>
</dbReference>
<keyword evidence="2" id="KW-0521">NADP</keyword>
<evidence type="ECO:0000256" key="3">
    <source>
        <dbReference type="ARBA" id="ARBA00023002"/>
    </source>
</evidence>
<dbReference type="EMBL" id="JAAAIM010000953">
    <property type="protein sequence ID" value="KAG0283098.1"/>
    <property type="molecule type" value="Genomic_DNA"/>
</dbReference>
<dbReference type="PANTHER" id="PTHR24320">
    <property type="entry name" value="RETINOL DEHYDROGENASE"/>
    <property type="match status" value="1"/>
</dbReference>
<dbReference type="Gene3D" id="3.40.50.720">
    <property type="entry name" value="NAD(P)-binding Rossmann-like Domain"/>
    <property type="match status" value="1"/>
</dbReference>
<organism evidence="4 5">
    <name type="scientific">Linnemannia gamsii</name>
    <dbReference type="NCBI Taxonomy" id="64522"/>
    <lineage>
        <taxon>Eukaryota</taxon>
        <taxon>Fungi</taxon>
        <taxon>Fungi incertae sedis</taxon>
        <taxon>Mucoromycota</taxon>
        <taxon>Mortierellomycotina</taxon>
        <taxon>Mortierellomycetes</taxon>
        <taxon>Mortierellales</taxon>
        <taxon>Mortierellaceae</taxon>
        <taxon>Linnemannia</taxon>
    </lineage>
</organism>
<keyword evidence="5" id="KW-1185">Reference proteome</keyword>
<sequence length="231" mass="25537">MNKTRQAAQEFVKKGLPLHILVNNSGIAGGPLGLSVDGIESEFAVNHMGHFVLTTALLDRIKESQPSRIVVMSTSLHENASGINYDTIYKTGDTSQPHHQSAWDRFYRSKLANIMFAKALARRLGTESGVYVNCANPGYVSTESTQPVNGGGMLDGLKDWAHSLVTYPVERGALTPLYLATSREVEEMKITGRYFGPVANELEPSNYARDEKLQEELWAYSEKMANEKLKA</sequence>
<comment type="caution">
    <text evidence="4">The sequence shown here is derived from an EMBL/GenBank/DDBJ whole genome shotgun (WGS) entry which is preliminary data.</text>
</comment>